<sequence>MENMNTSFDDIEFDEQHGNVAEDLNENHVQPNSTRPSVGMVFESVNQAKSFYRQYAISKGFGIRTRSSRKNNRNELCYFMMVCSRAGKYVASNQNEMIGGPTLANDCAARMIVSKRDEKWYISTFDDVHTHDLSRTKSRLF</sequence>
<evidence type="ECO:0000259" key="1">
    <source>
        <dbReference type="Pfam" id="PF03101"/>
    </source>
</evidence>
<evidence type="ECO:0000313" key="2">
    <source>
        <dbReference type="Proteomes" id="UP000087766"/>
    </source>
</evidence>
<gene>
    <name evidence="3" type="primary">LOC106780671</name>
</gene>
<feature type="domain" description="FAR1" evidence="1">
    <location>
        <begin position="50"/>
        <end position="134"/>
    </location>
</feature>
<proteinExistence type="predicted"/>
<name>A0A1S3W1N0_VIGRR</name>
<dbReference type="Proteomes" id="UP000087766">
    <property type="component" value="Unplaced"/>
</dbReference>
<dbReference type="GeneID" id="106780671"/>
<dbReference type="STRING" id="3916.A0A1S3W1N0"/>
<keyword evidence="2" id="KW-1185">Reference proteome</keyword>
<dbReference type="OrthoDB" id="1416016at2759"/>
<accession>A0A1S3W1N0</accession>
<dbReference type="RefSeq" id="XP_014524456.1">
    <property type="nucleotide sequence ID" value="XM_014668970.1"/>
</dbReference>
<protein>
    <submittedName>
        <fullName evidence="3">Protein FAR1-RELATED SEQUENCE 2-like</fullName>
    </submittedName>
</protein>
<dbReference type="KEGG" id="vra:106780671"/>
<reference evidence="3" key="1">
    <citation type="submission" date="2025-08" db="UniProtKB">
        <authorList>
            <consortium name="RefSeq"/>
        </authorList>
    </citation>
    <scope>IDENTIFICATION</scope>
    <source>
        <tissue evidence="3">Leaf</tissue>
    </source>
</reference>
<dbReference type="Pfam" id="PF03101">
    <property type="entry name" value="FAR1"/>
    <property type="match status" value="1"/>
</dbReference>
<organism evidence="2 3">
    <name type="scientific">Vigna radiata var. radiata</name>
    <name type="common">Mung bean</name>
    <name type="synonym">Phaseolus aureus</name>
    <dbReference type="NCBI Taxonomy" id="3916"/>
    <lineage>
        <taxon>Eukaryota</taxon>
        <taxon>Viridiplantae</taxon>
        <taxon>Streptophyta</taxon>
        <taxon>Embryophyta</taxon>
        <taxon>Tracheophyta</taxon>
        <taxon>Spermatophyta</taxon>
        <taxon>Magnoliopsida</taxon>
        <taxon>eudicotyledons</taxon>
        <taxon>Gunneridae</taxon>
        <taxon>Pentapetalae</taxon>
        <taxon>rosids</taxon>
        <taxon>fabids</taxon>
        <taxon>Fabales</taxon>
        <taxon>Fabaceae</taxon>
        <taxon>Papilionoideae</taxon>
        <taxon>50 kb inversion clade</taxon>
        <taxon>NPAAA clade</taxon>
        <taxon>indigoferoid/millettioid clade</taxon>
        <taxon>Phaseoleae</taxon>
        <taxon>Vigna</taxon>
    </lineage>
</organism>
<dbReference type="AlphaFoldDB" id="A0A1S3W1N0"/>
<evidence type="ECO:0000313" key="3">
    <source>
        <dbReference type="RefSeq" id="XP_014524456.1"/>
    </source>
</evidence>
<dbReference type="PANTHER" id="PTHR46328">
    <property type="entry name" value="FAR-RED IMPAIRED RESPONSIVE (FAR1) FAMILY PROTEIN-RELATED"/>
    <property type="match status" value="1"/>
</dbReference>
<dbReference type="InterPro" id="IPR004330">
    <property type="entry name" value="FAR1_DNA_bnd_dom"/>
</dbReference>